<proteinExistence type="predicted"/>
<dbReference type="RefSeq" id="WP_191892826.1">
    <property type="nucleotide sequence ID" value="NZ_CP046441.1"/>
</dbReference>
<dbReference type="AlphaFoldDB" id="A0AAE6UKU2"/>
<evidence type="ECO:0000313" key="2">
    <source>
        <dbReference type="Proteomes" id="UP000423413"/>
    </source>
</evidence>
<protein>
    <submittedName>
        <fullName evidence="1">Uncharacterized protein</fullName>
    </submittedName>
</protein>
<sequence length="186" mass="21505">MPELMITVVDESGLDGQDISKYLDGQIVLERFEHVGAHPLFMVFHWYRKSGCINHSVSIIDNYFRMRDFSSKNSDRKNLGVEKISILLPPDALSDRGWIFEDLVEVVIEEKVEGRPTYIIYKTLRQSYKYLLSDAVETTPPDQRVILKNIASPSERSLRTPEHTAIWPVLESEQHTSDYPNTSRHL</sequence>
<dbReference type="Proteomes" id="UP000423413">
    <property type="component" value="Chromosome"/>
</dbReference>
<organism evidence="1 2">
    <name type="scientific">Pseudomonas coronafaciens pv. coronafaciens</name>
    <dbReference type="NCBI Taxonomy" id="235275"/>
    <lineage>
        <taxon>Bacteria</taxon>
        <taxon>Pseudomonadati</taxon>
        <taxon>Pseudomonadota</taxon>
        <taxon>Gammaproteobacteria</taxon>
        <taxon>Pseudomonadales</taxon>
        <taxon>Pseudomonadaceae</taxon>
        <taxon>Pseudomonas</taxon>
        <taxon>Pseudomonas coronafaciens</taxon>
    </lineage>
</organism>
<dbReference type="EMBL" id="CP046441">
    <property type="protein sequence ID" value="QGT80937.1"/>
    <property type="molecule type" value="Genomic_DNA"/>
</dbReference>
<reference evidence="1 2" key="1">
    <citation type="submission" date="2019-11" db="EMBL/GenBank/DDBJ databases">
        <title>Complete genome sequence of Pseudomonas syringae pv. coronafaciens isolate B19001 originated in imported oat cereal.</title>
        <authorList>
            <person name="Kim S.M."/>
            <person name="Lee B.C."/>
            <person name="Seo S.J."/>
            <person name="Lee J.E."/>
            <person name="Choi N.J."/>
            <person name="Park J.H."/>
        </authorList>
    </citation>
    <scope>NUCLEOTIDE SEQUENCE [LARGE SCALE GENOMIC DNA]</scope>
    <source>
        <strain evidence="1 2">B19001</strain>
    </source>
</reference>
<gene>
    <name evidence="1" type="ORF">GMO17_06970</name>
</gene>
<accession>A0AAE6UKU2</accession>
<name>A0AAE6UKU2_9PSED</name>
<evidence type="ECO:0000313" key="1">
    <source>
        <dbReference type="EMBL" id="QGT80937.1"/>
    </source>
</evidence>